<dbReference type="Pfam" id="PF02325">
    <property type="entry name" value="CCB3_YggT"/>
    <property type="match status" value="2"/>
</dbReference>
<evidence type="ECO:0000313" key="3">
    <source>
        <dbReference type="Proteomes" id="UP000955338"/>
    </source>
</evidence>
<dbReference type="Proteomes" id="UP000955338">
    <property type="component" value="Chromosome"/>
</dbReference>
<dbReference type="EMBL" id="CP022011">
    <property type="protein sequence ID" value="QDJ14766.1"/>
    <property type="molecule type" value="Genomic_DNA"/>
</dbReference>
<dbReference type="InterPro" id="IPR003425">
    <property type="entry name" value="CCB3/YggT"/>
</dbReference>
<evidence type="ECO:0000313" key="2">
    <source>
        <dbReference type="EMBL" id="QDJ14766.1"/>
    </source>
</evidence>
<gene>
    <name evidence="2" type="ORF">CEP48_04700</name>
</gene>
<name>A0A8D4J0A2_9PAST</name>
<dbReference type="PANTHER" id="PTHR33219">
    <property type="entry name" value="YLMG HOMOLOG PROTEIN 2, CHLOROPLASTIC"/>
    <property type="match status" value="1"/>
</dbReference>
<sequence length="188" mass="21337">MSAVQFILQTVISIYLFALVGRAWFQYCRVDFYHPLSQTLVKLTQPALMPLKKIIPTYSNIDFSALVLVVLLGAIKLPLFIWLQDTTSDFGLSELPIYALLGGLSLVKTFGTMIFWAIFIRAISSWFSQGNSQVEYLLYQITEPLLAPIRRILPNTGMLDFSVMLLGFLLIFGNNLLLNYFGQLWLLA</sequence>
<organism evidence="2 3">
    <name type="scientific">Mergibacter septicus</name>
    <dbReference type="NCBI Taxonomy" id="221402"/>
    <lineage>
        <taxon>Bacteria</taxon>
        <taxon>Pseudomonadati</taxon>
        <taxon>Pseudomonadota</taxon>
        <taxon>Gammaproteobacteria</taxon>
        <taxon>Pasteurellales</taxon>
        <taxon>Pasteurellaceae</taxon>
        <taxon>Mergibacter</taxon>
    </lineage>
</organism>
<dbReference type="RefSeq" id="WP_261920709.1">
    <property type="nucleotide sequence ID" value="NZ_CP022011.1"/>
</dbReference>
<accession>A0A8D4J0A2</accession>
<dbReference type="GO" id="GO:0016020">
    <property type="term" value="C:membrane"/>
    <property type="evidence" value="ECO:0007669"/>
    <property type="project" value="InterPro"/>
</dbReference>
<proteinExistence type="inferred from homology"/>
<evidence type="ECO:0000256" key="1">
    <source>
        <dbReference type="ARBA" id="ARBA00010894"/>
    </source>
</evidence>
<comment type="similarity">
    <text evidence="1">Belongs to the YggT family.</text>
</comment>
<dbReference type="PANTHER" id="PTHR33219:SF14">
    <property type="entry name" value="PROTEIN COFACTOR ASSEMBLY OF COMPLEX C SUBUNIT B CCB3, CHLOROPLASTIC-RELATED"/>
    <property type="match status" value="1"/>
</dbReference>
<dbReference type="AlphaFoldDB" id="A0A8D4J0A2"/>
<keyword evidence="3" id="KW-1185">Reference proteome</keyword>
<protein>
    <submittedName>
        <fullName evidence="2">Uncharacterized protein</fullName>
    </submittedName>
</protein>
<reference evidence="2" key="1">
    <citation type="submission" date="2017-06" db="EMBL/GenBank/DDBJ databases">
        <title>Genome sequencing of pathogenic and non-pathogenic strains within Bisgaard taxon 40.</title>
        <authorList>
            <person name="Ladner J.T."/>
            <person name="Lovett S.P."/>
            <person name="Koroleva G."/>
            <person name="Lorch J.M."/>
        </authorList>
    </citation>
    <scope>NUCLEOTIDE SEQUENCE</scope>
    <source>
        <strain evidence="2">27576-1-I1</strain>
    </source>
</reference>